<dbReference type="SUPFAM" id="SSF52047">
    <property type="entry name" value="RNI-like"/>
    <property type="match status" value="1"/>
</dbReference>
<reference evidence="3" key="1">
    <citation type="journal article" date="2013" name="Nat. Genet.">
        <title>The draft genomes of soft-shell turtle and green sea turtle yield insights into the development and evolution of the turtle-specific body plan.</title>
        <authorList>
            <person name="Wang Z."/>
            <person name="Pascual-Anaya J."/>
            <person name="Zadissa A."/>
            <person name="Li W."/>
            <person name="Niimura Y."/>
            <person name="Huang Z."/>
            <person name="Li C."/>
            <person name="White S."/>
            <person name="Xiong Z."/>
            <person name="Fang D."/>
            <person name="Wang B."/>
            <person name="Ming Y."/>
            <person name="Chen Y."/>
            <person name="Zheng Y."/>
            <person name="Kuraku S."/>
            <person name="Pignatelli M."/>
            <person name="Herrero J."/>
            <person name="Beal K."/>
            <person name="Nozawa M."/>
            <person name="Li Q."/>
            <person name="Wang J."/>
            <person name="Zhang H."/>
            <person name="Yu L."/>
            <person name="Shigenobu S."/>
            <person name="Wang J."/>
            <person name="Liu J."/>
            <person name="Flicek P."/>
            <person name="Searle S."/>
            <person name="Wang J."/>
            <person name="Kuratani S."/>
            <person name="Yin Y."/>
            <person name="Aken B."/>
            <person name="Zhang G."/>
            <person name="Irie N."/>
        </authorList>
    </citation>
    <scope>NUCLEOTIDE SEQUENCE [LARGE SCALE GENOMIC DNA]</scope>
</reference>
<sequence>MGSRLSRQSSLEEESASGEDSCPRLARKEPHRRVETNRGDFQFASLILNSEKLSGVLRKNNPAPYVRRVGWIREIQATIREHKREHAVHILRLLRKDLGLEGTCLSEVLYKNATFLNLVDPISHDLLMNLARDLQCPKKEYDPWKSADRICRQLIYHLSPHSTWRRHGMPRRKSQACLKTSLQKKLSQDSMDLSGIPLTMRDVHRMAYYLQNNGDNLTAVDLSFTEMTDDMVRLLLPFFWALPKLTHLSLNGNRLTRATMKELTDTMKDLNKFPCLAWIDLGNNVDVSSMPQPLLVGLRKRVSQQTTLPTIYESLDCEAELSSGHEASCQEEEGGVAEDKDTPCDFPQQCCERSLKRQRAKVWPQLGIAIQKSLVLHIQCGIHTGTYSKKNIRSDLPLVFQSSIIDAVNDLFPEAEYIPKSLWNRKTYQPALMKSHRQREDFLKGAADYVQLQVPVIQQLYHWDCGLACSRMALQYLNRLNDEEFQKAIRELRLTKSIWTIDLAYLMRHFGVKHRFCTQTLGVDKGYKNQSFYRKHFDTEENRVNQLFAQAKASKVLVEKCTVTVQDIQEHLSQGHVAIVLVNAVLLLCELCSSPVKYCCFLPIGQKCFCRNPDYQGHFIVLCGYNKASGSVYYNNPAYADRTCSTSISNFEEARTSYGTDEDILFIYTDS</sequence>
<name>M7B4W0_CHEMY</name>
<gene>
    <name evidence="2" type="ORF">UY3_10724</name>
</gene>
<keyword evidence="3" id="KW-1185">Reference proteome</keyword>
<dbReference type="InterPro" id="IPR032675">
    <property type="entry name" value="LRR_dom_sf"/>
</dbReference>
<dbReference type="eggNOG" id="ENOG502QRJY">
    <property type="taxonomic scope" value="Eukaryota"/>
</dbReference>
<evidence type="ECO:0000256" key="1">
    <source>
        <dbReference type="SAM" id="MobiDB-lite"/>
    </source>
</evidence>
<proteinExistence type="predicted"/>
<accession>M7B4W0</accession>
<evidence type="ECO:0000313" key="3">
    <source>
        <dbReference type="Proteomes" id="UP000031443"/>
    </source>
</evidence>
<dbReference type="InterPro" id="IPR018616">
    <property type="entry name" value="GUCD1"/>
</dbReference>
<dbReference type="Gene3D" id="3.90.70.10">
    <property type="entry name" value="Cysteine proteinases"/>
    <property type="match status" value="1"/>
</dbReference>
<feature type="region of interest" description="Disordered" evidence="1">
    <location>
        <begin position="1"/>
        <end position="33"/>
    </location>
</feature>
<dbReference type="PANTHER" id="PTHR39654:SF5">
    <property type="entry name" value="LEUCINE-RICH REPEAT-CONTAINING PROTEIN 75B"/>
    <property type="match status" value="1"/>
</dbReference>
<dbReference type="PANTHER" id="PTHR39654">
    <property type="entry name" value="LEUCINE-RICH REPEAT-CONTAINING PROTEIN 75A-LIKE ISOFORM X1"/>
    <property type="match status" value="1"/>
</dbReference>
<dbReference type="AlphaFoldDB" id="M7B4W0"/>
<dbReference type="Gene3D" id="3.80.10.10">
    <property type="entry name" value="Ribonuclease Inhibitor"/>
    <property type="match status" value="1"/>
</dbReference>
<protein>
    <submittedName>
        <fullName evidence="2">Uncharacterized protein</fullName>
    </submittedName>
</protein>
<dbReference type="Proteomes" id="UP000031443">
    <property type="component" value="Unassembled WGS sequence"/>
</dbReference>
<organism evidence="2 3">
    <name type="scientific">Chelonia mydas</name>
    <name type="common">Green sea-turtle</name>
    <name type="synonym">Chelonia agassizi</name>
    <dbReference type="NCBI Taxonomy" id="8469"/>
    <lineage>
        <taxon>Eukaryota</taxon>
        <taxon>Metazoa</taxon>
        <taxon>Chordata</taxon>
        <taxon>Craniata</taxon>
        <taxon>Vertebrata</taxon>
        <taxon>Euteleostomi</taxon>
        <taxon>Archelosauria</taxon>
        <taxon>Testudinata</taxon>
        <taxon>Testudines</taxon>
        <taxon>Cryptodira</taxon>
        <taxon>Durocryptodira</taxon>
        <taxon>Americhelydia</taxon>
        <taxon>Chelonioidea</taxon>
        <taxon>Cheloniidae</taxon>
        <taxon>Chelonia</taxon>
    </lineage>
</organism>
<evidence type="ECO:0000313" key="2">
    <source>
        <dbReference type="EMBL" id="EMP32154.1"/>
    </source>
</evidence>
<dbReference type="STRING" id="8469.M7B4W0"/>
<dbReference type="Pfam" id="PF09778">
    <property type="entry name" value="Guanylate_cyc_2"/>
    <property type="match status" value="1"/>
</dbReference>
<dbReference type="EMBL" id="KB542019">
    <property type="protein sequence ID" value="EMP32154.1"/>
    <property type="molecule type" value="Genomic_DNA"/>
</dbReference>